<dbReference type="EMBL" id="CAJPWZ010001429">
    <property type="protein sequence ID" value="CAG2214933.1"/>
    <property type="molecule type" value="Genomic_DNA"/>
</dbReference>
<name>A0A8S3S1K1_MYTED</name>
<gene>
    <name evidence="1" type="ORF">MEDL_28780</name>
</gene>
<dbReference type="SUPFAM" id="SSF51197">
    <property type="entry name" value="Clavaminate synthase-like"/>
    <property type="match status" value="2"/>
</dbReference>
<proteinExistence type="predicted"/>
<dbReference type="Gene3D" id="2.60.120.620">
    <property type="entry name" value="q2cbj1_9rhob like domain"/>
    <property type="match status" value="2"/>
</dbReference>
<evidence type="ECO:0000313" key="1">
    <source>
        <dbReference type="EMBL" id="CAG2214933.1"/>
    </source>
</evidence>
<evidence type="ECO:0008006" key="3">
    <source>
        <dbReference type="Google" id="ProtNLM"/>
    </source>
</evidence>
<organism evidence="1 2">
    <name type="scientific">Mytilus edulis</name>
    <name type="common">Blue mussel</name>
    <dbReference type="NCBI Taxonomy" id="6550"/>
    <lineage>
        <taxon>Eukaryota</taxon>
        <taxon>Metazoa</taxon>
        <taxon>Spiralia</taxon>
        <taxon>Lophotrochozoa</taxon>
        <taxon>Mollusca</taxon>
        <taxon>Bivalvia</taxon>
        <taxon>Autobranchia</taxon>
        <taxon>Pteriomorphia</taxon>
        <taxon>Mytilida</taxon>
        <taxon>Mytiloidea</taxon>
        <taxon>Mytilidae</taxon>
        <taxon>Mytilinae</taxon>
        <taxon>Mytilus</taxon>
    </lineage>
</organism>
<sequence length="638" mass="73046">MNRDEILEKLKTNGYVVIPNVLSEEECDEHAGSYKRWYSKLKDTGARMMQQRSVIQSYKVGHFDTTWKIRLKMKPVFEMVWGTKKLLTSIDGIAIAMPSETGEADFRSDGDCWVHMDQGVKRTGLHAYQGAVYMEEATDKDYCFRVMVGSHEFHSEFFRAFPNAGEKSKRCEFYKFNEEERTWYENNGCQLISVPVPKGGIVLWDSRTAHDTIATLSGRPDTDRWRCVCFVSMTPAIWAGKDDIEFKNQAYEDIAMTTHWSSQGQKRHRTRKSEKSKDKCDDVLSIKKLPAISQTNEAKLLMGVDSYDFEDGEANGPPAPNWIDAVIKSLEDNGYAVIPNVLSLQECDTYIKEYKDWAKQVEDTGIPFTSFESLIQGYRIGHFNASWRVRLKAKEVFSKIWNTEKLLSSIDAVALSYPPEEGNKLYAKPNQEWLHIDQGGHRIGLHAFQGAVYLEEACETDHCFRVLAKSHKEHENFMKKFPHVGPETKEIEFYKLDEKEIKWYIEERGCTLTKVPAPKGGMILWDSRTVHDNSKPEFGRPNNARWRHIVFVCMTPATWATPGDIAKKHESYKKLLMTSHWPSVGVGLFPESPSQTTPSITELPEIAKTKEAKLLMGMESYDFEDGTTNGPPNPEMKL</sequence>
<accession>A0A8S3S1K1</accession>
<evidence type="ECO:0000313" key="2">
    <source>
        <dbReference type="Proteomes" id="UP000683360"/>
    </source>
</evidence>
<reference evidence="1" key="1">
    <citation type="submission" date="2021-03" db="EMBL/GenBank/DDBJ databases">
        <authorList>
            <person name="Bekaert M."/>
        </authorList>
    </citation>
    <scope>NUCLEOTIDE SEQUENCE</scope>
</reference>
<protein>
    <recommendedName>
        <fullName evidence="3">Phytanoyl-CoA dioxygenase</fullName>
    </recommendedName>
</protein>
<dbReference type="PANTHER" id="PTHR31630:SF6">
    <property type="entry name" value="PHYTANOYL-COA DIOXYGENASE-RELATED"/>
    <property type="match status" value="1"/>
</dbReference>
<dbReference type="AlphaFoldDB" id="A0A8S3S1K1"/>
<dbReference type="Proteomes" id="UP000683360">
    <property type="component" value="Unassembled WGS sequence"/>
</dbReference>
<dbReference type="OrthoDB" id="445007at2759"/>
<dbReference type="Pfam" id="PF05721">
    <property type="entry name" value="PhyH"/>
    <property type="match status" value="2"/>
</dbReference>
<comment type="caution">
    <text evidence="1">The sequence shown here is derived from an EMBL/GenBank/DDBJ whole genome shotgun (WGS) entry which is preliminary data.</text>
</comment>
<dbReference type="InterPro" id="IPR008775">
    <property type="entry name" value="Phytyl_CoA_dOase-like"/>
</dbReference>
<keyword evidence="2" id="KW-1185">Reference proteome</keyword>
<dbReference type="PANTHER" id="PTHR31630">
    <property type="entry name" value="PHYTANOYL-COA DIOXYGENASE-RELATED-RELATED"/>
    <property type="match status" value="1"/>
</dbReference>